<evidence type="ECO:0000313" key="3">
    <source>
        <dbReference type="EMBL" id="KAK3670169.1"/>
    </source>
</evidence>
<dbReference type="Pfam" id="PF01370">
    <property type="entry name" value="Epimerase"/>
    <property type="match status" value="1"/>
</dbReference>
<protein>
    <recommendedName>
        <fullName evidence="5">NAD(P)-binding domain-containing protein</fullName>
    </recommendedName>
</protein>
<dbReference type="GO" id="GO:0005737">
    <property type="term" value="C:cytoplasm"/>
    <property type="evidence" value="ECO:0007669"/>
    <property type="project" value="TreeGrafter"/>
</dbReference>
<evidence type="ECO:0000313" key="4">
    <source>
        <dbReference type="Proteomes" id="UP001274830"/>
    </source>
</evidence>
<proteinExistence type="predicted"/>
<dbReference type="SUPFAM" id="SSF51735">
    <property type="entry name" value="NAD(P)-binding Rossmann-fold domains"/>
    <property type="match status" value="1"/>
</dbReference>
<evidence type="ECO:0008006" key="5">
    <source>
        <dbReference type="Google" id="ProtNLM"/>
    </source>
</evidence>
<sequence length="349" mass="37931">MALKIFITGATGYIGGDTLHNLYAKHPDHQYTALVRTKDKAAIVEKAYPNVQIVIGDLDNSELLEEQASKADIVLHTADASDHAGAAKAIAAGLVKGHSGNSSKPRYWLHTGGTGILTYEDSEAGRLGEHSDKEYNDWTAVNELTHLPASAFHRNVDEIVLETGEKHGDVVKTAIVCPPTIYGKGRGPVATRSRQAYELTKLVLTGKYIPVVGSGKARWNNVHVSDLASLFTLLVEEAGNPTADKQSELWGSKGYYLAENGEHVWTDLAVRIGQECTKQGYISNLEKKSLTKEAALDQAGFEAVSWGWNSRGKAERAKHLLGWKPSGPSIEAEVPNMVQEEHDLLSKKA</sequence>
<name>A0AAE0TN15_9PEZI</name>
<dbReference type="InterPro" id="IPR001509">
    <property type="entry name" value="Epimerase_deHydtase"/>
</dbReference>
<dbReference type="InterPro" id="IPR051783">
    <property type="entry name" value="NAD(P)-dependent_oxidoreduct"/>
</dbReference>
<organism evidence="3 4">
    <name type="scientific">Recurvomyces mirabilis</name>
    <dbReference type="NCBI Taxonomy" id="574656"/>
    <lineage>
        <taxon>Eukaryota</taxon>
        <taxon>Fungi</taxon>
        <taxon>Dikarya</taxon>
        <taxon>Ascomycota</taxon>
        <taxon>Pezizomycotina</taxon>
        <taxon>Dothideomycetes</taxon>
        <taxon>Dothideomycetidae</taxon>
        <taxon>Mycosphaerellales</taxon>
        <taxon>Teratosphaeriaceae</taxon>
        <taxon>Recurvomyces</taxon>
    </lineage>
</organism>
<gene>
    <name evidence="3" type="ORF">LTR78_009925</name>
</gene>
<dbReference type="GO" id="GO:0004029">
    <property type="term" value="F:aldehyde dehydrogenase (NAD+) activity"/>
    <property type="evidence" value="ECO:0007669"/>
    <property type="project" value="TreeGrafter"/>
</dbReference>
<dbReference type="InterPro" id="IPR016040">
    <property type="entry name" value="NAD(P)-bd_dom"/>
</dbReference>
<evidence type="ECO:0000259" key="2">
    <source>
        <dbReference type="Pfam" id="PF13460"/>
    </source>
</evidence>
<dbReference type="EMBL" id="JAUTXT010000061">
    <property type="protein sequence ID" value="KAK3670169.1"/>
    <property type="molecule type" value="Genomic_DNA"/>
</dbReference>
<dbReference type="PANTHER" id="PTHR48079">
    <property type="entry name" value="PROTEIN YEEZ"/>
    <property type="match status" value="1"/>
</dbReference>
<dbReference type="InterPro" id="IPR036291">
    <property type="entry name" value="NAD(P)-bd_dom_sf"/>
</dbReference>
<dbReference type="PANTHER" id="PTHR48079:SF6">
    <property type="entry name" value="NAD(P)-BINDING DOMAIN-CONTAINING PROTEIN-RELATED"/>
    <property type="match status" value="1"/>
</dbReference>
<evidence type="ECO:0000259" key="1">
    <source>
        <dbReference type="Pfam" id="PF01370"/>
    </source>
</evidence>
<dbReference type="Pfam" id="PF13460">
    <property type="entry name" value="NAD_binding_10"/>
    <property type="match status" value="1"/>
</dbReference>
<comment type="caution">
    <text evidence="3">The sequence shown here is derived from an EMBL/GenBank/DDBJ whole genome shotgun (WGS) entry which is preliminary data.</text>
</comment>
<dbReference type="Gene3D" id="3.40.50.720">
    <property type="entry name" value="NAD(P)-binding Rossmann-like Domain"/>
    <property type="match status" value="1"/>
</dbReference>
<dbReference type="AlphaFoldDB" id="A0AAE0TN15"/>
<feature type="domain" description="NAD-dependent epimerase/dehydratase" evidence="1">
    <location>
        <begin position="155"/>
        <end position="237"/>
    </location>
</feature>
<reference evidence="3" key="1">
    <citation type="submission" date="2023-07" db="EMBL/GenBank/DDBJ databases">
        <title>Black Yeasts Isolated from many extreme environments.</title>
        <authorList>
            <person name="Coleine C."/>
            <person name="Stajich J.E."/>
            <person name="Selbmann L."/>
        </authorList>
    </citation>
    <scope>NUCLEOTIDE SEQUENCE</scope>
    <source>
        <strain evidence="3">CCFEE 5485</strain>
    </source>
</reference>
<dbReference type="Proteomes" id="UP001274830">
    <property type="component" value="Unassembled WGS sequence"/>
</dbReference>
<accession>A0AAE0TN15</accession>
<feature type="domain" description="NAD(P)-binding" evidence="2">
    <location>
        <begin position="9"/>
        <end position="91"/>
    </location>
</feature>
<keyword evidence="4" id="KW-1185">Reference proteome</keyword>